<dbReference type="RefSeq" id="WP_008027585.1">
    <property type="nucleotide sequence ID" value="NZ_ACYY01000002.1"/>
</dbReference>
<keyword evidence="7" id="KW-1185">Reference proteome</keyword>
<dbReference type="InterPro" id="IPR045570">
    <property type="entry name" value="Metalloprtase-TldD/E_cen_dom"/>
</dbReference>
<dbReference type="Gene3D" id="3.30.2290.10">
    <property type="entry name" value="PmbA/TldD superfamily"/>
    <property type="match status" value="1"/>
</dbReference>
<evidence type="ECO:0000313" key="6">
    <source>
        <dbReference type="EMBL" id="EEW26628.1"/>
    </source>
</evidence>
<comment type="caution">
    <text evidence="6">The sequence shown here is derived from an EMBL/GenBank/DDBJ whole genome shotgun (WGS) entry which is preliminary data.</text>
</comment>
<evidence type="ECO:0000259" key="3">
    <source>
        <dbReference type="Pfam" id="PF01523"/>
    </source>
</evidence>
<dbReference type="STRING" id="371731.Rsw2DRAFT_0431"/>
<dbReference type="OrthoDB" id="9803618at2"/>
<evidence type="ECO:0000259" key="5">
    <source>
        <dbReference type="Pfam" id="PF19290"/>
    </source>
</evidence>
<evidence type="ECO:0000256" key="1">
    <source>
        <dbReference type="ARBA" id="ARBA00005836"/>
    </source>
</evidence>
<comment type="similarity">
    <text evidence="1">Belongs to the peptidase U62 family.</text>
</comment>
<dbReference type="Pfam" id="PF19290">
    <property type="entry name" value="PmbA_TldD_2nd"/>
    <property type="match status" value="1"/>
</dbReference>
<sequence length="447" mass="46073">MTDRLQSLTAALLDAARRAGAESADALAVQGAAVSVDIRAGKLEQVERSEELELGLRVLIGGRQACVSVSDTSARTLEDMAQRAVAMAREAPVDPSVGLAEAGQLAHGWDIAALELCDPTGEPAAAALEADARAAEAAALAQAGITQVEASGSYSTRRMHLAASNGFSGGYARSSRSVSAVAFCANADGMERDHAGEARIFQTDLPSATDVGTLAAERALARLGGRKPATGSYPVLFDERIASSLIGHLLSAVNGAAIARGASWLRDALGQQVLPSGLSVIEDPMRRRISGSRPFDGEGLPTARRAIVQDGILTGWTLDLATARKLGMASTANASRGTASPPTPSTSNIDLTPGSFSRADLIGQMGTGLLVTSLIGSAINGTTGDYSRGAAGFWVENGQISHPVNECTIAGNLRDMLLRIIPANDARAHLSTRVPSLLLEGMTLAGT</sequence>
<dbReference type="GO" id="GO:0008237">
    <property type="term" value="F:metallopeptidase activity"/>
    <property type="evidence" value="ECO:0007669"/>
    <property type="project" value="InterPro"/>
</dbReference>
<dbReference type="PANTHER" id="PTHR43421">
    <property type="entry name" value="METALLOPROTEASE PMBA"/>
    <property type="match status" value="1"/>
</dbReference>
<dbReference type="InterPro" id="IPR002510">
    <property type="entry name" value="Metalloprtase-TldD/E_N"/>
</dbReference>
<evidence type="ECO:0000259" key="4">
    <source>
        <dbReference type="Pfam" id="PF19289"/>
    </source>
</evidence>
<accession>C8RXA3</accession>
<feature type="compositionally biased region" description="Polar residues" evidence="2">
    <location>
        <begin position="332"/>
        <end position="350"/>
    </location>
</feature>
<dbReference type="Proteomes" id="UP000010121">
    <property type="component" value="Unassembled WGS sequence"/>
</dbReference>
<dbReference type="EMBL" id="ACYY01000002">
    <property type="protein sequence ID" value="EEW26628.1"/>
    <property type="molecule type" value="Genomic_DNA"/>
</dbReference>
<protein>
    <submittedName>
        <fullName evidence="6">Peptidase U62 modulator of DNA gyrase</fullName>
    </submittedName>
</protein>
<dbReference type="InterPro" id="IPR045569">
    <property type="entry name" value="Metalloprtase-TldD/E_C"/>
</dbReference>
<dbReference type="SUPFAM" id="SSF111283">
    <property type="entry name" value="Putative modulator of DNA gyrase, PmbA/TldD"/>
    <property type="match status" value="1"/>
</dbReference>
<dbReference type="PANTHER" id="PTHR43421:SF1">
    <property type="entry name" value="METALLOPROTEASE PMBA"/>
    <property type="match status" value="1"/>
</dbReference>
<feature type="region of interest" description="Disordered" evidence="2">
    <location>
        <begin position="332"/>
        <end position="352"/>
    </location>
</feature>
<dbReference type="eggNOG" id="COG0312">
    <property type="taxonomic scope" value="Bacteria"/>
</dbReference>
<organism evidence="6 7">
    <name type="scientific">Rhodobacter ferrooxidans</name>
    <dbReference type="NCBI Taxonomy" id="371731"/>
    <lineage>
        <taxon>Bacteria</taxon>
        <taxon>Pseudomonadati</taxon>
        <taxon>Pseudomonadota</taxon>
        <taxon>Alphaproteobacteria</taxon>
        <taxon>Rhodobacterales</taxon>
        <taxon>Rhodobacter group</taxon>
        <taxon>Rhodobacter</taxon>
    </lineage>
</organism>
<feature type="domain" description="Metalloprotease TldD/E C-terminal" evidence="4">
    <location>
        <begin position="230"/>
        <end position="446"/>
    </location>
</feature>
<dbReference type="AlphaFoldDB" id="C8RXA3"/>
<evidence type="ECO:0000256" key="2">
    <source>
        <dbReference type="SAM" id="MobiDB-lite"/>
    </source>
</evidence>
<dbReference type="Pfam" id="PF01523">
    <property type="entry name" value="PmbA_TldD_1st"/>
    <property type="match status" value="1"/>
</dbReference>
<dbReference type="InterPro" id="IPR036059">
    <property type="entry name" value="TldD/PmbA_sf"/>
</dbReference>
<dbReference type="GO" id="GO:0006508">
    <property type="term" value="P:proteolysis"/>
    <property type="evidence" value="ECO:0007669"/>
    <property type="project" value="InterPro"/>
</dbReference>
<gene>
    <name evidence="6" type="ORF">Rsw2DRAFT_0431</name>
</gene>
<dbReference type="InterPro" id="IPR047657">
    <property type="entry name" value="PmbA"/>
</dbReference>
<dbReference type="InterPro" id="IPR035068">
    <property type="entry name" value="TldD/PmbA_N"/>
</dbReference>
<evidence type="ECO:0000313" key="7">
    <source>
        <dbReference type="Proteomes" id="UP000010121"/>
    </source>
</evidence>
<feature type="domain" description="Metalloprotease TldD/E N-terminal" evidence="3">
    <location>
        <begin position="24"/>
        <end position="88"/>
    </location>
</feature>
<dbReference type="GO" id="GO:0005829">
    <property type="term" value="C:cytosol"/>
    <property type="evidence" value="ECO:0007669"/>
    <property type="project" value="TreeGrafter"/>
</dbReference>
<reference evidence="6 7" key="1">
    <citation type="submission" date="2009-08" db="EMBL/GenBank/DDBJ databases">
        <title>The draft genome of Rhodobacter sp. SW2.</title>
        <authorList>
            <consortium name="US DOE Joint Genome Institute (JGI-PGF)"/>
            <person name="Lucas S."/>
            <person name="Copeland A."/>
            <person name="Lapidus A."/>
            <person name="Glavina del Rio T."/>
            <person name="Tice H."/>
            <person name="Bruce D."/>
            <person name="Goodwin L."/>
            <person name="Pitluck S."/>
            <person name="Larimer F."/>
            <person name="Land M.L."/>
            <person name="Hauser L."/>
            <person name="Emerson D."/>
        </authorList>
    </citation>
    <scope>NUCLEOTIDE SEQUENCE [LARGE SCALE GENOMIC DNA]</scope>
    <source>
        <strain evidence="6 7">SW2</strain>
    </source>
</reference>
<name>C8RXA3_9RHOB</name>
<proteinExistence type="inferred from homology"/>
<dbReference type="Pfam" id="PF19289">
    <property type="entry name" value="PmbA_TldD_3rd"/>
    <property type="match status" value="1"/>
</dbReference>
<feature type="domain" description="Metalloprotease TldD/E central" evidence="5">
    <location>
        <begin position="127"/>
        <end position="223"/>
    </location>
</feature>